<keyword evidence="1" id="KW-0175">Coiled coil</keyword>
<organism evidence="3 4">
    <name type="scientific">Thlaspi arvense</name>
    <name type="common">Field penny-cress</name>
    <dbReference type="NCBI Taxonomy" id="13288"/>
    <lineage>
        <taxon>Eukaryota</taxon>
        <taxon>Viridiplantae</taxon>
        <taxon>Streptophyta</taxon>
        <taxon>Embryophyta</taxon>
        <taxon>Tracheophyta</taxon>
        <taxon>Spermatophyta</taxon>
        <taxon>Magnoliopsida</taxon>
        <taxon>eudicotyledons</taxon>
        <taxon>Gunneridae</taxon>
        <taxon>Pentapetalae</taxon>
        <taxon>rosids</taxon>
        <taxon>malvids</taxon>
        <taxon>Brassicales</taxon>
        <taxon>Brassicaceae</taxon>
        <taxon>Thlaspideae</taxon>
        <taxon>Thlaspi</taxon>
    </lineage>
</organism>
<dbReference type="AlphaFoldDB" id="A0AAU9RYI5"/>
<dbReference type="EMBL" id="OU466859">
    <property type="protein sequence ID" value="CAH2053586.1"/>
    <property type="molecule type" value="Genomic_DNA"/>
</dbReference>
<evidence type="ECO:0000256" key="1">
    <source>
        <dbReference type="SAM" id="Coils"/>
    </source>
</evidence>
<accession>A0AAU9RYI5</accession>
<evidence type="ECO:0000313" key="4">
    <source>
        <dbReference type="Proteomes" id="UP000836841"/>
    </source>
</evidence>
<protein>
    <submittedName>
        <fullName evidence="3">Uncharacterized protein</fullName>
    </submittedName>
</protein>
<dbReference type="Proteomes" id="UP000836841">
    <property type="component" value="Chromosome 3"/>
</dbReference>
<gene>
    <name evidence="3" type="ORF">TAV2_LOCUS9037</name>
</gene>
<reference evidence="3 4" key="1">
    <citation type="submission" date="2022-03" db="EMBL/GenBank/DDBJ databases">
        <authorList>
            <person name="Nunn A."/>
            <person name="Chopra R."/>
            <person name="Nunn A."/>
            <person name="Contreras Garrido A."/>
        </authorList>
    </citation>
    <scope>NUCLEOTIDE SEQUENCE [LARGE SCALE GENOMIC DNA]</scope>
</reference>
<feature type="region of interest" description="Disordered" evidence="2">
    <location>
        <begin position="38"/>
        <end position="58"/>
    </location>
</feature>
<feature type="compositionally biased region" description="Basic and acidic residues" evidence="2">
    <location>
        <begin position="44"/>
        <end position="58"/>
    </location>
</feature>
<name>A0AAU9RYI5_THLAR</name>
<evidence type="ECO:0000256" key="2">
    <source>
        <dbReference type="SAM" id="MobiDB-lite"/>
    </source>
</evidence>
<keyword evidence="4" id="KW-1185">Reference proteome</keyword>
<feature type="coiled-coil region" evidence="1">
    <location>
        <begin position="85"/>
        <end position="112"/>
    </location>
</feature>
<evidence type="ECO:0000313" key="3">
    <source>
        <dbReference type="EMBL" id="CAH2053586.1"/>
    </source>
</evidence>
<proteinExistence type="predicted"/>
<sequence>MQYAARGLEEIKNDEEIYTVCGCFDTASSINIAEILGETSQSSETERPLTSRHHTDQSCSEAYKRSVLKESKHPWYTLRDGDDLARLLKDASQAYEEDLVAVRREKDEQAAEEFAHQEIWVEFLSSLN</sequence>